<proteinExistence type="predicted"/>
<protein>
    <submittedName>
        <fullName evidence="1">Uncharacterized protein</fullName>
    </submittedName>
</protein>
<gene>
    <name evidence="1" type="ORF">LCGC14_2132290</name>
</gene>
<accession>A0A0F9GE03</accession>
<comment type="caution">
    <text evidence="1">The sequence shown here is derived from an EMBL/GenBank/DDBJ whole genome shotgun (WGS) entry which is preliminary data.</text>
</comment>
<dbReference type="AlphaFoldDB" id="A0A0F9GE03"/>
<evidence type="ECO:0000313" key="1">
    <source>
        <dbReference type="EMBL" id="KKL67705.1"/>
    </source>
</evidence>
<dbReference type="EMBL" id="LAZR01026773">
    <property type="protein sequence ID" value="KKL67705.1"/>
    <property type="molecule type" value="Genomic_DNA"/>
</dbReference>
<sequence>MTFDYDVVVNIPEKDYLLALKDLASLWATPTWDGDWLPRGINPRHLLAGSLSGKVSNFIQWELDGTLDSILAGEPVTRTLGIVFLEP</sequence>
<reference evidence="1" key="1">
    <citation type="journal article" date="2015" name="Nature">
        <title>Complex archaea that bridge the gap between prokaryotes and eukaryotes.</title>
        <authorList>
            <person name="Spang A."/>
            <person name="Saw J.H."/>
            <person name="Jorgensen S.L."/>
            <person name="Zaremba-Niedzwiedzka K."/>
            <person name="Martijn J."/>
            <person name="Lind A.E."/>
            <person name="van Eijk R."/>
            <person name="Schleper C."/>
            <person name="Guy L."/>
            <person name="Ettema T.J."/>
        </authorList>
    </citation>
    <scope>NUCLEOTIDE SEQUENCE</scope>
</reference>
<organism evidence="1">
    <name type="scientific">marine sediment metagenome</name>
    <dbReference type="NCBI Taxonomy" id="412755"/>
    <lineage>
        <taxon>unclassified sequences</taxon>
        <taxon>metagenomes</taxon>
        <taxon>ecological metagenomes</taxon>
    </lineage>
</organism>
<name>A0A0F9GE03_9ZZZZ</name>